<sequence>VGFDPRNPAKRLKQAQQRGMKLIVIDPRRTETARNADVFLQPRPGEDAILLAGMLRLILENNWHDQDFCARHVTDLDELRKSLQPFTLDHVARRAGVPAQQVVEATELFALQSNRGAATSATGPDMSPHSNLAEHLVELLNVVCGRFIREGEEVPNPGAILPRWPRKAEVIPAQRWWDEGYHSRFGFGLLDGELPTGSLLDEILEPGADRLRALLVHGGNPALAMPDQRRTVEALGSLDLLVCIDHRMTATAELAHYILPPTLQYERSDLPMFIYEALLFPEPFTRYTPAVASPPQGSEVCDDWYYFWGLAQRLNLQLSYWGQPLDMTTPPTTDELLQIAAQHCPLSLEEIAAHPHGLVLDGPAVLVEPGDSAEIGGFTTMPEDVARELSIVLTEEDDDAFPYRLAARRERDALNSACKDLPAIKKRLPLNPAYMNPSDMAREHIHDDERVVIESRHGALEALARADPDLRSGVVSITHGFGNLPGRRQEGACAGVSTNLLTSSVHDRQAINAMPRLSGIPVSVRKGK</sequence>
<dbReference type="Proteomes" id="UP000259273">
    <property type="component" value="Unassembled WGS sequence"/>
</dbReference>
<dbReference type="PANTHER" id="PTHR43742">
    <property type="entry name" value="TRIMETHYLAMINE-N-OXIDE REDUCTASE"/>
    <property type="match status" value="1"/>
</dbReference>
<dbReference type="Pfam" id="PF00384">
    <property type="entry name" value="Molybdopterin"/>
    <property type="match status" value="1"/>
</dbReference>
<feature type="non-terminal residue" evidence="7">
    <location>
        <position position="1"/>
    </location>
</feature>
<dbReference type="InterPro" id="IPR006657">
    <property type="entry name" value="MoPterin_dinucl-bd_dom"/>
</dbReference>
<comment type="similarity">
    <text evidence="1">Belongs to the prokaryotic molybdopterin-containing oxidoreductase family.</text>
</comment>
<evidence type="ECO:0000313" key="8">
    <source>
        <dbReference type="Proteomes" id="UP000259273"/>
    </source>
</evidence>
<comment type="caution">
    <text evidence="7">The sequence shown here is derived from an EMBL/GenBank/DDBJ whole genome shotgun (WGS) entry which is preliminary data.</text>
</comment>
<dbReference type="Pfam" id="PF01568">
    <property type="entry name" value="Molydop_binding"/>
    <property type="match status" value="1"/>
</dbReference>
<evidence type="ECO:0000259" key="6">
    <source>
        <dbReference type="Pfam" id="PF01568"/>
    </source>
</evidence>
<dbReference type="EMBL" id="DMND01000068">
    <property type="protein sequence ID" value="HAN26986.1"/>
    <property type="molecule type" value="Genomic_DNA"/>
</dbReference>
<name>A0A3C1KL83_9GAMM</name>
<evidence type="ECO:0000259" key="5">
    <source>
        <dbReference type="Pfam" id="PF00384"/>
    </source>
</evidence>
<keyword evidence="3" id="KW-0408">Iron</keyword>
<dbReference type="SUPFAM" id="SSF50692">
    <property type="entry name" value="ADC-like"/>
    <property type="match status" value="1"/>
</dbReference>
<dbReference type="InterPro" id="IPR050612">
    <property type="entry name" value="Prok_Mopterin_Oxidored"/>
</dbReference>
<proteinExistence type="inferred from homology"/>
<organism evidence="7 8">
    <name type="scientific">Haliea salexigens</name>
    <dbReference type="NCBI Taxonomy" id="287487"/>
    <lineage>
        <taxon>Bacteria</taxon>
        <taxon>Pseudomonadati</taxon>
        <taxon>Pseudomonadota</taxon>
        <taxon>Gammaproteobacteria</taxon>
        <taxon>Cellvibrionales</taxon>
        <taxon>Halieaceae</taxon>
        <taxon>Haliea</taxon>
    </lineage>
</organism>
<dbReference type="GO" id="GO:0046872">
    <property type="term" value="F:metal ion binding"/>
    <property type="evidence" value="ECO:0007669"/>
    <property type="project" value="UniProtKB-KW"/>
</dbReference>
<dbReference type="InterPro" id="IPR009010">
    <property type="entry name" value="Asp_de-COase-like_dom_sf"/>
</dbReference>
<dbReference type="InterPro" id="IPR006656">
    <property type="entry name" value="Mopterin_OxRdtase"/>
</dbReference>
<keyword evidence="2" id="KW-0479">Metal-binding</keyword>
<dbReference type="GO" id="GO:0051536">
    <property type="term" value="F:iron-sulfur cluster binding"/>
    <property type="evidence" value="ECO:0007669"/>
    <property type="project" value="UniProtKB-KW"/>
</dbReference>
<keyword evidence="4" id="KW-0411">Iron-sulfur</keyword>
<dbReference type="Gene3D" id="3.40.50.740">
    <property type="match status" value="1"/>
</dbReference>
<evidence type="ECO:0000256" key="1">
    <source>
        <dbReference type="ARBA" id="ARBA00010312"/>
    </source>
</evidence>
<dbReference type="Gene3D" id="3.40.228.10">
    <property type="entry name" value="Dimethylsulfoxide Reductase, domain 2"/>
    <property type="match status" value="1"/>
</dbReference>
<gene>
    <name evidence="7" type="ORF">DCP75_04565</name>
</gene>
<accession>A0A3C1KL83</accession>
<evidence type="ECO:0000256" key="4">
    <source>
        <dbReference type="ARBA" id="ARBA00023014"/>
    </source>
</evidence>
<dbReference type="GO" id="GO:0043546">
    <property type="term" value="F:molybdopterin cofactor binding"/>
    <property type="evidence" value="ECO:0007669"/>
    <property type="project" value="InterPro"/>
</dbReference>
<evidence type="ECO:0000313" key="7">
    <source>
        <dbReference type="EMBL" id="HAN26986.1"/>
    </source>
</evidence>
<dbReference type="GO" id="GO:0016491">
    <property type="term" value="F:oxidoreductase activity"/>
    <property type="evidence" value="ECO:0007669"/>
    <property type="project" value="InterPro"/>
</dbReference>
<reference evidence="7 8" key="1">
    <citation type="journal article" date="2018" name="Nat. Biotechnol.">
        <title>A standardized bacterial taxonomy based on genome phylogeny substantially revises the tree of life.</title>
        <authorList>
            <person name="Parks D.H."/>
            <person name="Chuvochina M."/>
            <person name="Waite D.W."/>
            <person name="Rinke C."/>
            <person name="Skarshewski A."/>
            <person name="Chaumeil P.A."/>
            <person name="Hugenholtz P."/>
        </authorList>
    </citation>
    <scope>NUCLEOTIDE SEQUENCE [LARGE SCALE GENOMIC DNA]</scope>
    <source>
        <strain evidence="7">UBA9158</strain>
    </source>
</reference>
<feature type="domain" description="Molybdopterin oxidoreductase" evidence="5">
    <location>
        <begin position="7"/>
        <end position="270"/>
    </location>
</feature>
<dbReference type="AlphaFoldDB" id="A0A3C1KL83"/>
<protein>
    <submittedName>
        <fullName evidence="7">Nitrate reductase</fullName>
    </submittedName>
</protein>
<dbReference type="Gene3D" id="2.40.40.20">
    <property type="match status" value="1"/>
</dbReference>
<feature type="domain" description="Molybdopterin dinucleotide-binding" evidence="6">
    <location>
        <begin position="404"/>
        <end position="510"/>
    </location>
</feature>
<dbReference type="SUPFAM" id="SSF53706">
    <property type="entry name" value="Formate dehydrogenase/DMSO reductase, domains 1-3"/>
    <property type="match status" value="1"/>
</dbReference>
<evidence type="ECO:0000256" key="2">
    <source>
        <dbReference type="ARBA" id="ARBA00022723"/>
    </source>
</evidence>
<evidence type="ECO:0000256" key="3">
    <source>
        <dbReference type="ARBA" id="ARBA00023004"/>
    </source>
</evidence>
<dbReference type="PANTHER" id="PTHR43742:SF6">
    <property type="entry name" value="OXIDOREDUCTASE YYAE-RELATED"/>
    <property type="match status" value="1"/>
</dbReference>